<dbReference type="InterPro" id="IPR043504">
    <property type="entry name" value="Peptidase_S1_PA_chymotrypsin"/>
</dbReference>
<evidence type="ECO:0000256" key="1">
    <source>
        <dbReference type="ARBA" id="ARBA00022729"/>
    </source>
</evidence>
<dbReference type="SUPFAM" id="SSF50494">
    <property type="entry name" value="Trypsin-like serine proteases"/>
    <property type="match status" value="1"/>
</dbReference>
<comment type="caution">
    <text evidence="2">The sequence shown here is derived from an EMBL/GenBank/DDBJ whole genome shotgun (WGS) entry which is preliminary data.</text>
</comment>
<name>A0A1A2SF22_9MYCO</name>
<dbReference type="AlphaFoldDB" id="A0A1A2SF22"/>
<dbReference type="Gene3D" id="2.40.10.10">
    <property type="entry name" value="Trypsin-like serine proteases"/>
    <property type="match status" value="2"/>
</dbReference>
<dbReference type="PANTHER" id="PTHR15462:SF8">
    <property type="entry name" value="SERINE PROTEASE"/>
    <property type="match status" value="1"/>
</dbReference>
<gene>
    <name evidence="2" type="ORF">A5685_22700</name>
</gene>
<dbReference type="InterPro" id="IPR050966">
    <property type="entry name" value="Glutamyl_endopeptidase"/>
</dbReference>
<dbReference type="InterPro" id="IPR009003">
    <property type="entry name" value="Peptidase_S1_PA"/>
</dbReference>
<evidence type="ECO:0000313" key="3">
    <source>
        <dbReference type="Proteomes" id="UP000093861"/>
    </source>
</evidence>
<evidence type="ECO:0008006" key="4">
    <source>
        <dbReference type="Google" id="ProtNLM"/>
    </source>
</evidence>
<dbReference type="EMBL" id="LZJS01000061">
    <property type="protein sequence ID" value="OBH62858.1"/>
    <property type="molecule type" value="Genomic_DNA"/>
</dbReference>
<organism evidence="2 3">
    <name type="scientific">Mycobacterium colombiense</name>
    <dbReference type="NCBI Taxonomy" id="339268"/>
    <lineage>
        <taxon>Bacteria</taxon>
        <taxon>Bacillati</taxon>
        <taxon>Actinomycetota</taxon>
        <taxon>Actinomycetes</taxon>
        <taxon>Mycobacteriales</taxon>
        <taxon>Mycobacteriaceae</taxon>
        <taxon>Mycobacterium</taxon>
        <taxon>Mycobacterium avium complex (MAC)</taxon>
    </lineage>
</organism>
<dbReference type="Proteomes" id="UP000093861">
    <property type="component" value="Unassembled WGS sequence"/>
</dbReference>
<evidence type="ECO:0000313" key="2">
    <source>
        <dbReference type="EMBL" id="OBH62858.1"/>
    </source>
</evidence>
<reference evidence="2 3" key="1">
    <citation type="submission" date="2016-06" db="EMBL/GenBank/DDBJ databases">
        <authorList>
            <person name="Kjaerup R.B."/>
            <person name="Dalgaard T.S."/>
            <person name="Juul-Madsen H.R."/>
        </authorList>
    </citation>
    <scope>NUCLEOTIDE SEQUENCE [LARGE SCALE GENOMIC DNA]</scope>
    <source>
        <strain evidence="2 3">E2464</strain>
    </source>
</reference>
<keyword evidence="1" id="KW-0732">Signal</keyword>
<proteinExistence type="predicted"/>
<dbReference type="Pfam" id="PF13365">
    <property type="entry name" value="Trypsin_2"/>
    <property type="match status" value="1"/>
</dbReference>
<protein>
    <recommendedName>
        <fullName evidence="4">Serine protease</fullName>
    </recommendedName>
</protein>
<accession>A0A1A2SF22</accession>
<sequence>MTQPAPFGPYAAYPYTTIGRVFTGTNPDLRTWDLSGTGTLVGPNLLLTASHVVPWGAGHGWWMKFVANYADGDGVASSWVQTAHGRPRYPDGSGADTGHDAAICQLYTSIGNTVGWLGSQSWSNLSTYENMSNSLFSIGYPGAYKNGEEPEWAYLPNLHDTDNDGDGAIELECDDFASPGWSGGPLYGPVNNQWTVIGVDSDSEMEYILPAGIEHDSVFAGGSWMVGLIQYGLTNWP</sequence>
<dbReference type="PANTHER" id="PTHR15462">
    <property type="entry name" value="SERINE PROTEASE"/>
    <property type="match status" value="1"/>
</dbReference>